<dbReference type="PROSITE" id="PS50158">
    <property type="entry name" value="ZF_CCHC"/>
    <property type="match status" value="1"/>
</dbReference>
<keyword evidence="1" id="KW-0479">Metal-binding</keyword>
<feature type="region of interest" description="Disordered" evidence="2">
    <location>
        <begin position="497"/>
        <end position="530"/>
    </location>
</feature>
<sequence>MFEAVVAAIKGTQGSSPRNEWLLTIAELYAISHKSVKIDEDRVPAGKTKYPKLRGDERALLHSLFREKCVVDGASFAAWESCVVKVTQDLYNTTWSFKNIVQSLIGKVQWARVQPLNQWAEKVKAGNAAASGPREGQGRYQNYMFNPVVYTPKDIEELRTMCAQPVGDLRGRQLREGTKEEWRIIAGIADGTIVCRRMPDFLKSILDAKELIRFYRTIQRQVEGELVVQLHSGVHIHESRQQTREIKDDILAAAVEAKVNVPELQRMLHLAKTISYNHATRSIHIFFFDRKTAGKYQGWQLPFKRAVYRLVNVHRPDSGSVWARQLGRDGVRLTDSRKYQIDIYNITRFTDVGRLTAYLQLHLGVDYEFEDMDECTPNSRTSTVWRLTIKSAECPQFLRGIVRLVWFGRTLVLKHPYARQRLQCLRCGNLGHTMSRCRYTPELLQGVGSRVATDAEVAKLEDLAQPFASLAELKQSAAQRLKVQADVERKAMDAVKPEVEEQVGKPSPTRAAATASARAETTNGQDNATTMRVAPEPKAQWVAVPKARGRTLYAHPAALQQKGLETSTRFAVLAEEADGNDVEEEPDSKPQARPIIEISSGDEEETKPKPTLSEQAKEQLHLLKKKPPKSHDVPQLVALKQRERKVLDEQVGQLAGPKGPKLVGGNLGVEKITTFSEIEMQLGLRPVTTPSSGNCMAMAIAQAVADHSLAAFDTQLEKITGSIKSGIKWTAHQRSIRPFHANVNTDEH</sequence>
<evidence type="ECO:0000259" key="3">
    <source>
        <dbReference type="PROSITE" id="PS50158"/>
    </source>
</evidence>
<feature type="compositionally biased region" description="Low complexity" evidence="2">
    <location>
        <begin position="506"/>
        <end position="519"/>
    </location>
</feature>
<evidence type="ECO:0000313" key="5">
    <source>
        <dbReference type="EMBL" id="KAE9242933.1"/>
    </source>
</evidence>
<feature type="domain" description="CCHC-type" evidence="3">
    <location>
        <begin position="424"/>
        <end position="438"/>
    </location>
</feature>
<dbReference type="Proteomes" id="UP000476176">
    <property type="component" value="Unassembled WGS sequence"/>
</dbReference>
<feature type="region of interest" description="Disordered" evidence="2">
    <location>
        <begin position="575"/>
        <end position="616"/>
    </location>
</feature>
<keyword evidence="1" id="KW-0863">Zinc-finger</keyword>
<gene>
    <name evidence="5" type="ORF">PF004_g6386</name>
    <name evidence="4" type="ORF">PF010_g6723</name>
</gene>
<dbReference type="AlphaFoldDB" id="A0A6G0LKJ9"/>
<dbReference type="GO" id="GO:0003676">
    <property type="term" value="F:nucleic acid binding"/>
    <property type="evidence" value="ECO:0007669"/>
    <property type="project" value="InterPro"/>
</dbReference>
<name>A0A6G0LKJ9_9STRA</name>
<keyword evidence="1" id="KW-0862">Zinc</keyword>
<organism evidence="4 7">
    <name type="scientific">Phytophthora fragariae</name>
    <dbReference type="NCBI Taxonomy" id="53985"/>
    <lineage>
        <taxon>Eukaryota</taxon>
        <taxon>Sar</taxon>
        <taxon>Stramenopiles</taxon>
        <taxon>Oomycota</taxon>
        <taxon>Peronosporomycetes</taxon>
        <taxon>Peronosporales</taxon>
        <taxon>Peronosporaceae</taxon>
        <taxon>Phytophthora</taxon>
    </lineage>
</organism>
<evidence type="ECO:0000313" key="6">
    <source>
        <dbReference type="Proteomes" id="UP000476176"/>
    </source>
</evidence>
<dbReference type="EMBL" id="QXGC01000257">
    <property type="protein sequence ID" value="KAE9242933.1"/>
    <property type="molecule type" value="Genomic_DNA"/>
</dbReference>
<feature type="compositionally biased region" description="Polar residues" evidence="2">
    <location>
        <begin position="520"/>
        <end position="530"/>
    </location>
</feature>
<protein>
    <recommendedName>
        <fullName evidence="3">CCHC-type domain-containing protein</fullName>
    </recommendedName>
</protein>
<dbReference type="GO" id="GO:0008270">
    <property type="term" value="F:zinc ion binding"/>
    <property type="evidence" value="ECO:0007669"/>
    <property type="project" value="UniProtKB-KW"/>
</dbReference>
<reference evidence="6 7" key="1">
    <citation type="submission" date="2018-09" db="EMBL/GenBank/DDBJ databases">
        <title>Genomic investigation of the strawberry pathogen Phytophthora fragariae indicates pathogenicity is determined by transcriptional variation in three key races.</title>
        <authorList>
            <person name="Adams T.M."/>
            <person name="Armitage A.D."/>
            <person name="Sobczyk M.K."/>
            <person name="Bates H.J."/>
            <person name="Dunwell J.M."/>
            <person name="Nellist C.F."/>
            <person name="Harrison R.J."/>
        </authorList>
    </citation>
    <scope>NUCLEOTIDE SEQUENCE [LARGE SCALE GENOMIC DNA]</scope>
    <source>
        <strain evidence="5 6">BC-23</strain>
        <strain evidence="4 7">ONT-3</strain>
    </source>
</reference>
<dbReference type="Proteomes" id="UP000488956">
    <property type="component" value="Unassembled WGS sequence"/>
</dbReference>
<comment type="caution">
    <text evidence="4">The sequence shown here is derived from an EMBL/GenBank/DDBJ whole genome shotgun (WGS) entry which is preliminary data.</text>
</comment>
<feature type="compositionally biased region" description="Acidic residues" evidence="2">
    <location>
        <begin position="575"/>
        <end position="586"/>
    </location>
</feature>
<evidence type="ECO:0000313" key="7">
    <source>
        <dbReference type="Proteomes" id="UP000488956"/>
    </source>
</evidence>
<proteinExistence type="predicted"/>
<evidence type="ECO:0000256" key="1">
    <source>
        <dbReference type="PROSITE-ProRule" id="PRU00047"/>
    </source>
</evidence>
<dbReference type="InterPro" id="IPR001878">
    <property type="entry name" value="Znf_CCHC"/>
</dbReference>
<accession>A0A6G0LKJ9</accession>
<evidence type="ECO:0000313" key="4">
    <source>
        <dbReference type="EMBL" id="KAE9122518.1"/>
    </source>
</evidence>
<dbReference type="EMBL" id="QXFX01000274">
    <property type="protein sequence ID" value="KAE9122518.1"/>
    <property type="molecule type" value="Genomic_DNA"/>
</dbReference>
<evidence type="ECO:0000256" key="2">
    <source>
        <dbReference type="SAM" id="MobiDB-lite"/>
    </source>
</evidence>